<dbReference type="InterPro" id="IPR053353">
    <property type="entry name" value="Plant_LTP_GPI-anchored"/>
</dbReference>
<protein>
    <recommendedName>
        <fullName evidence="3">Bifunctional inhibitor/plant lipid transfer protein/seed storage helical domain-containing protein</fullName>
    </recommendedName>
</protein>
<proteinExistence type="predicted"/>
<dbReference type="InterPro" id="IPR016140">
    <property type="entry name" value="Bifunc_inhib/LTP/seed_store"/>
</dbReference>
<reference evidence="4 5" key="1">
    <citation type="journal article" date="2018" name="Science">
        <title>The opium poppy genome and morphinan production.</title>
        <authorList>
            <person name="Guo L."/>
            <person name="Winzer T."/>
            <person name="Yang X."/>
            <person name="Li Y."/>
            <person name="Ning Z."/>
            <person name="He Z."/>
            <person name="Teodor R."/>
            <person name="Lu Y."/>
            <person name="Bowser T.A."/>
            <person name="Graham I.A."/>
            <person name="Ye K."/>
        </authorList>
    </citation>
    <scope>NUCLEOTIDE SEQUENCE [LARGE SCALE GENOMIC DNA]</scope>
    <source>
        <strain evidence="5">cv. HN1</strain>
        <tissue evidence="4">Leaves</tissue>
    </source>
</reference>
<evidence type="ECO:0000313" key="5">
    <source>
        <dbReference type="Proteomes" id="UP000316621"/>
    </source>
</evidence>
<feature type="chain" id="PRO_5021297355" description="Bifunctional inhibitor/plant lipid transfer protein/seed storage helical domain-containing protein" evidence="2">
    <location>
        <begin position="24"/>
        <end position="265"/>
    </location>
</feature>
<name>A0A4Y7L8L9_PAPSO</name>
<dbReference type="CDD" id="cd00010">
    <property type="entry name" value="AAI_LTSS"/>
    <property type="match status" value="1"/>
</dbReference>
<feature type="region of interest" description="Disordered" evidence="1">
    <location>
        <begin position="185"/>
        <end position="204"/>
    </location>
</feature>
<keyword evidence="2" id="KW-0732">Signal</keyword>
<dbReference type="Gene3D" id="1.10.110.10">
    <property type="entry name" value="Plant lipid-transfer and hydrophobic proteins"/>
    <property type="match status" value="1"/>
</dbReference>
<organism evidence="4 5">
    <name type="scientific">Papaver somniferum</name>
    <name type="common">Opium poppy</name>
    <dbReference type="NCBI Taxonomy" id="3469"/>
    <lineage>
        <taxon>Eukaryota</taxon>
        <taxon>Viridiplantae</taxon>
        <taxon>Streptophyta</taxon>
        <taxon>Embryophyta</taxon>
        <taxon>Tracheophyta</taxon>
        <taxon>Spermatophyta</taxon>
        <taxon>Magnoliopsida</taxon>
        <taxon>Ranunculales</taxon>
        <taxon>Papaveraceae</taxon>
        <taxon>Papaveroideae</taxon>
        <taxon>Papaver</taxon>
    </lineage>
</organism>
<dbReference type="OrthoDB" id="786778at2759"/>
<dbReference type="Proteomes" id="UP000316621">
    <property type="component" value="Chromosome 10"/>
</dbReference>
<dbReference type="AlphaFoldDB" id="A0A4Y7L8L9"/>
<sequence>MMKFFSYSLLLVLILMLTITSQTTVTINNTSITTTTFSPMCAAAESTTIVSSKEGCSNELTELAVCLPYISSPPNNLTDEVPSSCCDRYISSYGTGYVTCLCHLVREPCLLGFPVDITRMFALSTVCHSAIPVDGISLEVLCEAILPNLRPLGSTLGSEPSASPSESNGSPAAATTILPANEAQTNSSLPADEAHTNSSTPFPTHTAHRSFGSKFLPELKPKHVVTCIGGYSIFVLWHLLSDGEYVFSWVHPLMFLFSTWVVSQL</sequence>
<evidence type="ECO:0000256" key="1">
    <source>
        <dbReference type="SAM" id="MobiDB-lite"/>
    </source>
</evidence>
<dbReference type="Gramene" id="RZC80808">
    <property type="protein sequence ID" value="RZC80808"/>
    <property type="gene ID" value="C5167_043385"/>
</dbReference>
<feature type="domain" description="Bifunctional inhibitor/plant lipid transfer protein/seed storage helical" evidence="3">
    <location>
        <begin position="49"/>
        <end position="132"/>
    </location>
</feature>
<dbReference type="Pfam" id="PF14368">
    <property type="entry name" value="LTP_2"/>
    <property type="match status" value="1"/>
</dbReference>
<dbReference type="EMBL" id="CM010724">
    <property type="protein sequence ID" value="RZC80808.1"/>
    <property type="molecule type" value="Genomic_DNA"/>
</dbReference>
<gene>
    <name evidence="4" type="ORF">C5167_043385</name>
</gene>
<feature type="signal peptide" evidence="2">
    <location>
        <begin position="1"/>
        <end position="23"/>
    </location>
</feature>
<evidence type="ECO:0000259" key="3">
    <source>
        <dbReference type="Pfam" id="PF14368"/>
    </source>
</evidence>
<evidence type="ECO:0000313" key="4">
    <source>
        <dbReference type="EMBL" id="RZC80808.1"/>
    </source>
</evidence>
<evidence type="ECO:0000256" key="2">
    <source>
        <dbReference type="SAM" id="SignalP"/>
    </source>
</evidence>
<dbReference type="PANTHER" id="PTHR35747:SF2">
    <property type="entry name" value="NON-SPECIFIC LIPID TRANSFER PROTEIN GPI-ANCHORED 25"/>
    <property type="match status" value="1"/>
</dbReference>
<dbReference type="PANTHER" id="PTHR35747">
    <property type="entry name" value="BIFUNCTIONAL INHIBITOR/LIPID-TRANSFER PROTEIN/SEED STORAGE 2S ALBUMIN SUPERFAMILY PROTEIN"/>
    <property type="match status" value="1"/>
</dbReference>
<dbReference type="InterPro" id="IPR036312">
    <property type="entry name" value="Bifun_inhib/LTP/seed_sf"/>
</dbReference>
<keyword evidence="5" id="KW-1185">Reference proteome</keyword>
<accession>A0A4Y7L8L9</accession>
<dbReference type="SUPFAM" id="SSF47699">
    <property type="entry name" value="Bifunctional inhibitor/lipid-transfer protein/seed storage 2S albumin"/>
    <property type="match status" value="1"/>
</dbReference>